<dbReference type="EMBL" id="JAAMPI010001642">
    <property type="protein sequence ID" value="KAF4624487.1"/>
    <property type="molecule type" value="Genomic_DNA"/>
</dbReference>
<dbReference type="OrthoDB" id="10009520at2759"/>
<accession>A0A8H4RA69</accession>
<organism evidence="1 2">
    <name type="scientific">Cudoniella acicularis</name>
    <dbReference type="NCBI Taxonomy" id="354080"/>
    <lineage>
        <taxon>Eukaryota</taxon>
        <taxon>Fungi</taxon>
        <taxon>Dikarya</taxon>
        <taxon>Ascomycota</taxon>
        <taxon>Pezizomycotina</taxon>
        <taxon>Leotiomycetes</taxon>
        <taxon>Helotiales</taxon>
        <taxon>Tricladiaceae</taxon>
        <taxon>Cudoniella</taxon>
    </lineage>
</organism>
<name>A0A8H4RA69_9HELO</name>
<sequence length="268" mass="29783">MTLAEVSTKEDRARGDRAMALRISGEDLGAEDIEGLKGAAEGIENTCMLEGSPPTRSIKESDSEDFARPSASYIQGRHDAPRRLSPYMVDCVACGDAFQLSGLVRCPCGDLYCPECLKSLFVRATTNETLFLPRCYCQTIPLSAIEAELSDELLSTFNNTTIEFRRQIIPWPPRNVAVVWWRSDNFKQIMSATILVAGRDRRAIATKDTNVRSTVYDTRSTFSGAATATLWLVKSVEGTESERFPSFGAYPDLPECLGRDLNRQHYDS</sequence>
<dbReference type="AlphaFoldDB" id="A0A8H4RA69"/>
<evidence type="ECO:0000313" key="1">
    <source>
        <dbReference type="EMBL" id="KAF4624487.1"/>
    </source>
</evidence>
<comment type="caution">
    <text evidence="1">The sequence shown here is derived from an EMBL/GenBank/DDBJ whole genome shotgun (WGS) entry which is preliminary data.</text>
</comment>
<gene>
    <name evidence="1" type="ORF">G7Y89_g13684</name>
</gene>
<evidence type="ECO:0000313" key="2">
    <source>
        <dbReference type="Proteomes" id="UP000566819"/>
    </source>
</evidence>
<reference evidence="1 2" key="1">
    <citation type="submission" date="2020-03" db="EMBL/GenBank/DDBJ databases">
        <title>Draft Genome Sequence of Cudoniella acicularis.</title>
        <authorList>
            <person name="Buettner E."/>
            <person name="Kellner H."/>
        </authorList>
    </citation>
    <scope>NUCLEOTIDE SEQUENCE [LARGE SCALE GENOMIC DNA]</scope>
    <source>
        <strain evidence="1 2">DSM 108380</strain>
    </source>
</reference>
<protein>
    <recommendedName>
        <fullName evidence="3">RING-type domain-containing protein</fullName>
    </recommendedName>
</protein>
<evidence type="ECO:0008006" key="3">
    <source>
        <dbReference type="Google" id="ProtNLM"/>
    </source>
</evidence>
<dbReference type="Proteomes" id="UP000566819">
    <property type="component" value="Unassembled WGS sequence"/>
</dbReference>
<keyword evidence="2" id="KW-1185">Reference proteome</keyword>
<proteinExistence type="predicted"/>